<evidence type="ECO:0000256" key="2">
    <source>
        <dbReference type="ARBA" id="ARBA00022679"/>
    </source>
</evidence>
<keyword evidence="4 10" id="KW-0418">Kinase</keyword>
<dbReference type="Proteomes" id="UP000053780">
    <property type="component" value="Unassembled WGS sequence"/>
</dbReference>
<dbReference type="Pfam" id="PF00069">
    <property type="entry name" value="Pkinase"/>
    <property type="match status" value="1"/>
</dbReference>
<dbReference type="GO" id="GO:0004674">
    <property type="term" value="F:protein serine/threonine kinase activity"/>
    <property type="evidence" value="ECO:0007669"/>
    <property type="project" value="UniProtKB-KW"/>
</dbReference>
<reference evidence="10 11" key="1">
    <citation type="journal article" date="2013" name="BMC Genomics">
        <title>Genome sequencing and comparative genomics of honey bee microsporidia, Nosema apis reveal novel insights into host-parasite interactions.</title>
        <authorList>
            <person name="Chen Yp."/>
            <person name="Pettis J.S."/>
            <person name="Zhao Y."/>
            <person name="Liu X."/>
            <person name="Tallon L.J."/>
            <person name="Sadzewicz L.D."/>
            <person name="Li R."/>
            <person name="Zheng H."/>
            <person name="Huang S."/>
            <person name="Zhang X."/>
            <person name="Hamilton M.C."/>
            <person name="Pernal S.F."/>
            <person name="Melathopoulos A.P."/>
            <person name="Yan X."/>
            <person name="Evans J.D."/>
        </authorList>
    </citation>
    <scope>NUCLEOTIDE SEQUENCE [LARGE SCALE GENOMIC DNA]</scope>
    <source>
        <strain evidence="10 11">BRL 01</strain>
    </source>
</reference>
<proteinExistence type="inferred from homology"/>
<evidence type="ECO:0000256" key="8">
    <source>
        <dbReference type="SAM" id="MobiDB-lite"/>
    </source>
</evidence>
<keyword evidence="5 6" id="KW-0067">ATP-binding</keyword>
<dbReference type="PROSITE" id="PS00108">
    <property type="entry name" value="PROTEIN_KINASE_ST"/>
    <property type="match status" value="1"/>
</dbReference>
<sequence>MKNKILTNPPDLYNSLYDNIDHNLVLRRGDFLQKNENKKYMVIDLLGTGTFSQVVRCVSTDGEEVAIKIVKNSPKYYFYEMNEVRILQNLMYKNLSKYFVEIKDVFMFKEHLCIVQELLGYNLYEMLKITGFKGFDHKIVQKLGRQLLEGLTQLSLMGITHCDLKPENILIKNCNTFDIKIIDFGSAFISPQQSNFYVQSRYYRSPEVILGIPYSNLCDIWSFGCIIYEIYMGVPIFPGKDNADLLGKIHNFFSRLPKFMLEHGKHTNVYFEKENNYKIIFDPKGPTMNEIIDKIKSKNNNLYIDDVFVSFVLSCLNPSHLTRPSSDELLKHKYLCFNMKNENDFAIRNQPTPIPPISKQRRNSDYSAVRAKKNKDEKRKCSVFNMTNENKPNN</sequence>
<dbReference type="GO" id="GO:0005524">
    <property type="term" value="F:ATP binding"/>
    <property type="evidence" value="ECO:0007669"/>
    <property type="project" value="UniProtKB-UniRule"/>
</dbReference>
<dbReference type="InterPro" id="IPR008271">
    <property type="entry name" value="Ser/Thr_kinase_AS"/>
</dbReference>
<organism evidence="10 11">
    <name type="scientific">Vairimorpha apis BRL 01</name>
    <dbReference type="NCBI Taxonomy" id="1037528"/>
    <lineage>
        <taxon>Eukaryota</taxon>
        <taxon>Fungi</taxon>
        <taxon>Fungi incertae sedis</taxon>
        <taxon>Microsporidia</taxon>
        <taxon>Nosematidae</taxon>
        <taxon>Vairimorpha</taxon>
    </lineage>
</organism>
<dbReference type="InterPro" id="IPR050494">
    <property type="entry name" value="Ser_Thr_dual-spec_kinase"/>
</dbReference>
<dbReference type="PROSITE" id="PS50011">
    <property type="entry name" value="PROTEIN_KINASE_DOM"/>
    <property type="match status" value="1"/>
</dbReference>
<evidence type="ECO:0000259" key="9">
    <source>
        <dbReference type="PROSITE" id="PS50011"/>
    </source>
</evidence>
<keyword evidence="1 7" id="KW-0723">Serine/threonine-protein kinase</keyword>
<feature type="domain" description="Protein kinase" evidence="9">
    <location>
        <begin position="40"/>
        <end position="335"/>
    </location>
</feature>
<dbReference type="VEuPathDB" id="MicrosporidiaDB:NAPIS_ORF01012"/>
<dbReference type="PANTHER" id="PTHR24058:SF124">
    <property type="entry name" value="PROTEIN KINASE SUPERFAMILY PROTEIN"/>
    <property type="match status" value="1"/>
</dbReference>
<evidence type="ECO:0000313" key="11">
    <source>
        <dbReference type="Proteomes" id="UP000053780"/>
    </source>
</evidence>
<comment type="similarity">
    <text evidence="7">Belongs to the protein kinase superfamily.</text>
</comment>
<evidence type="ECO:0000256" key="6">
    <source>
        <dbReference type="PROSITE-ProRule" id="PRU10141"/>
    </source>
</evidence>
<evidence type="ECO:0000256" key="3">
    <source>
        <dbReference type="ARBA" id="ARBA00022741"/>
    </source>
</evidence>
<keyword evidence="2" id="KW-0808">Transferase</keyword>
<dbReference type="PANTHER" id="PTHR24058">
    <property type="entry name" value="DUAL SPECIFICITY PROTEIN KINASE"/>
    <property type="match status" value="1"/>
</dbReference>
<evidence type="ECO:0000256" key="4">
    <source>
        <dbReference type="ARBA" id="ARBA00022777"/>
    </source>
</evidence>
<dbReference type="AlphaFoldDB" id="T0LAL7"/>
<name>T0LAL7_9MICR</name>
<dbReference type="InterPro" id="IPR011009">
    <property type="entry name" value="Kinase-like_dom_sf"/>
</dbReference>
<dbReference type="InterPro" id="IPR017441">
    <property type="entry name" value="Protein_kinase_ATP_BS"/>
</dbReference>
<dbReference type="SUPFAM" id="SSF56112">
    <property type="entry name" value="Protein kinase-like (PK-like)"/>
    <property type="match status" value="1"/>
</dbReference>
<dbReference type="SMART" id="SM00220">
    <property type="entry name" value="S_TKc"/>
    <property type="match status" value="1"/>
</dbReference>
<dbReference type="Gene3D" id="3.30.200.20">
    <property type="entry name" value="Phosphorylase Kinase, domain 1"/>
    <property type="match status" value="1"/>
</dbReference>
<feature type="region of interest" description="Disordered" evidence="8">
    <location>
        <begin position="348"/>
        <end position="378"/>
    </location>
</feature>
<dbReference type="EMBL" id="KE647141">
    <property type="protein sequence ID" value="EQB61423.1"/>
    <property type="molecule type" value="Genomic_DNA"/>
</dbReference>
<evidence type="ECO:0000313" key="10">
    <source>
        <dbReference type="EMBL" id="EQB61423.1"/>
    </source>
</evidence>
<evidence type="ECO:0000256" key="7">
    <source>
        <dbReference type="RuleBase" id="RU000304"/>
    </source>
</evidence>
<gene>
    <name evidence="10" type="ORF">NAPIS_ORF01012</name>
</gene>
<dbReference type="HOGENOM" id="CLU_000288_5_15_1"/>
<dbReference type="PROSITE" id="PS00107">
    <property type="entry name" value="PROTEIN_KINASE_ATP"/>
    <property type="match status" value="1"/>
</dbReference>
<dbReference type="OrthoDB" id="9332038at2759"/>
<feature type="binding site" evidence="6">
    <location>
        <position position="68"/>
    </location>
    <ligand>
        <name>ATP</name>
        <dbReference type="ChEBI" id="CHEBI:30616"/>
    </ligand>
</feature>
<keyword evidence="11" id="KW-1185">Reference proteome</keyword>
<protein>
    <submittedName>
        <fullName evidence="10">Ser thr protein kinase (Mnb dyrk subfamily)</fullName>
    </submittedName>
</protein>
<keyword evidence="3 6" id="KW-0547">Nucleotide-binding</keyword>
<dbReference type="Gene3D" id="1.10.510.10">
    <property type="entry name" value="Transferase(Phosphotransferase) domain 1"/>
    <property type="match status" value="1"/>
</dbReference>
<accession>T0LAL7</accession>
<evidence type="ECO:0000256" key="1">
    <source>
        <dbReference type="ARBA" id="ARBA00022527"/>
    </source>
</evidence>
<evidence type="ECO:0000256" key="5">
    <source>
        <dbReference type="ARBA" id="ARBA00022840"/>
    </source>
</evidence>
<dbReference type="InterPro" id="IPR000719">
    <property type="entry name" value="Prot_kinase_dom"/>
</dbReference>